<protein>
    <submittedName>
        <fullName evidence="1">Uncharacterized protein</fullName>
    </submittedName>
</protein>
<gene>
    <name evidence="1" type="ORF">M9H77_27102</name>
</gene>
<dbReference type="Proteomes" id="UP001060085">
    <property type="component" value="Linkage Group LG06"/>
</dbReference>
<evidence type="ECO:0000313" key="1">
    <source>
        <dbReference type="EMBL" id="KAI5658309.1"/>
    </source>
</evidence>
<organism evidence="1 2">
    <name type="scientific">Catharanthus roseus</name>
    <name type="common">Madagascar periwinkle</name>
    <name type="synonym">Vinca rosea</name>
    <dbReference type="NCBI Taxonomy" id="4058"/>
    <lineage>
        <taxon>Eukaryota</taxon>
        <taxon>Viridiplantae</taxon>
        <taxon>Streptophyta</taxon>
        <taxon>Embryophyta</taxon>
        <taxon>Tracheophyta</taxon>
        <taxon>Spermatophyta</taxon>
        <taxon>Magnoliopsida</taxon>
        <taxon>eudicotyledons</taxon>
        <taxon>Gunneridae</taxon>
        <taxon>Pentapetalae</taxon>
        <taxon>asterids</taxon>
        <taxon>lamiids</taxon>
        <taxon>Gentianales</taxon>
        <taxon>Apocynaceae</taxon>
        <taxon>Rauvolfioideae</taxon>
        <taxon>Vinceae</taxon>
        <taxon>Catharanthinae</taxon>
        <taxon>Catharanthus</taxon>
    </lineage>
</organism>
<accession>A0ACC0ACF0</accession>
<proteinExistence type="predicted"/>
<name>A0ACC0ACF0_CATRO</name>
<evidence type="ECO:0000313" key="2">
    <source>
        <dbReference type="Proteomes" id="UP001060085"/>
    </source>
</evidence>
<comment type="caution">
    <text evidence="1">The sequence shown here is derived from an EMBL/GenBank/DDBJ whole genome shotgun (WGS) entry which is preliminary data.</text>
</comment>
<dbReference type="EMBL" id="CM044706">
    <property type="protein sequence ID" value="KAI5658309.1"/>
    <property type="molecule type" value="Genomic_DNA"/>
</dbReference>
<reference evidence="2" key="1">
    <citation type="journal article" date="2023" name="Nat. Plants">
        <title>Single-cell RNA sequencing provides a high-resolution roadmap for understanding the multicellular compartmentation of specialized metabolism.</title>
        <authorList>
            <person name="Sun S."/>
            <person name="Shen X."/>
            <person name="Li Y."/>
            <person name="Li Y."/>
            <person name="Wang S."/>
            <person name="Li R."/>
            <person name="Zhang H."/>
            <person name="Shen G."/>
            <person name="Guo B."/>
            <person name="Wei J."/>
            <person name="Xu J."/>
            <person name="St-Pierre B."/>
            <person name="Chen S."/>
            <person name="Sun C."/>
        </authorList>
    </citation>
    <scope>NUCLEOTIDE SEQUENCE [LARGE SCALE GENOMIC DNA]</scope>
</reference>
<sequence length="226" mass="26802">MVYDPIAYSYNRKVKYFIALIRKRIKILILLYNFVYIETPVHSNWWNFHIQGYKWVQTLWVLSDPDPKYRPRSKPRSFGYKIYGSKVDPVGFMIESGYKILTLHAINGYRPARIQDDRSGQQLLKLAFQNRMRCPKNGLPILLQSKAPAKQIKKPDEVRFLPQQIESDDRYTKRNVYFQNRAINTKNRTTSFCIKEENRDIQMLKKDEEPVLLYKSESQSSPQNNG</sequence>
<keyword evidence="2" id="KW-1185">Reference proteome</keyword>